<dbReference type="PANTHER" id="PTHR43393">
    <property type="entry name" value="CYTOKININ RIBOSIDE 5'-MONOPHOSPHATE PHOSPHORIBOHYDROLASE"/>
    <property type="match status" value="1"/>
</dbReference>
<accession>A0A7X6DSV6</accession>
<protein>
    <recommendedName>
        <fullName evidence="3">AMP nucleosidase</fullName>
        <ecNumber evidence="2">3.2.2.4</ecNumber>
    </recommendedName>
    <alternativeName>
        <fullName evidence="3">AMP nucleosidase</fullName>
    </alternativeName>
</protein>
<organism evidence="4 5">
    <name type="scientific">Candidatus Manganitrophus noduliformans</name>
    <dbReference type="NCBI Taxonomy" id="2606439"/>
    <lineage>
        <taxon>Bacteria</taxon>
        <taxon>Pseudomonadati</taxon>
        <taxon>Nitrospirota</taxon>
        <taxon>Nitrospiria</taxon>
        <taxon>Candidatus Troglogloeales</taxon>
        <taxon>Candidatus Manganitrophaceae</taxon>
        <taxon>Candidatus Manganitrophus</taxon>
    </lineage>
</organism>
<dbReference type="RefSeq" id="WP_168062482.1">
    <property type="nucleotide sequence ID" value="NZ_VTOW01000003.1"/>
</dbReference>
<dbReference type="AlphaFoldDB" id="A0A7X6DSV6"/>
<comment type="caution">
    <text evidence="4">The sequence shown here is derived from an EMBL/GenBank/DDBJ whole genome shotgun (WGS) entry which is preliminary data.</text>
</comment>
<evidence type="ECO:0000256" key="2">
    <source>
        <dbReference type="ARBA" id="ARBA00011985"/>
    </source>
</evidence>
<evidence type="ECO:0000256" key="3">
    <source>
        <dbReference type="ARBA" id="ARBA00031983"/>
    </source>
</evidence>
<comment type="catalytic activity">
    <reaction evidence="1">
        <text>AMP + H2O = D-ribose 5-phosphate + adenine</text>
        <dbReference type="Rhea" id="RHEA:20129"/>
        <dbReference type="ChEBI" id="CHEBI:15377"/>
        <dbReference type="ChEBI" id="CHEBI:16708"/>
        <dbReference type="ChEBI" id="CHEBI:78346"/>
        <dbReference type="ChEBI" id="CHEBI:456215"/>
        <dbReference type="EC" id="3.2.2.4"/>
    </reaction>
</comment>
<dbReference type="InterPro" id="IPR031100">
    <property type="entry name" value="LOG_fam"/>
</dbReference>
<dbReference type="InterPro" id="IPR052341">
    <property type="entry name" value="LOG_family_nucleotidases"/>
</dbReference>
<dbReference type="EC" id="3.2.2.4" evidence="2"/>
<sequence>MDAKELQARIAELIELVSGPSENEDLVREIIITALTLSKNHATRGDLKIIHAALKEMRYAFKLYAPYKDRRKISVFGSARTRATEPIYAYAEEFARKIAAAGFMVITGAGEGIMRAVQGGAGRGNSFGMNILLPFEQAANEFIENDPKLMTFKYFFTRKLFFIKEASAIALFPGGFGTHDEGFEALTLLQTGKTNPLPVVFVDSPGGTYWKAWRAYVEDELLSRGLISEEDLNLFKVTDNVDHAVEEVVKFYKNYHSLRFVRDQLVIRLNHPVDLKMLDHLNASFSDILVGGKFEETKALADEANEPKFLPLPRIVFHFNRRDFGRLRQMINIINQY</sequence>
<dbReference type="Proteomes" id="UP000534783">
    <property type="component" value="Unassembled WGS sequence"/>
</dbReference>
<evidence type="ECO:0000256" key="1">
    <source>
        <dbReference type="ARBA" id="ARBA00000274"/>
    </source>
</evidence>
<dbReference type="NCBIfam" id="TIGR00730">
    <property type="entry name" value="Rossman fold protein, TIGR00730 family"/>
    <property type="match status" value="1"/>
</dbReference>
<dbReference type="GO" id="GO:0008714">
    <property type="term" value="F:AMP nucleosidase activity"/>
    <property type="evidence" value="ECO:0007669"/>
    <property type="project" value="UniProtKB-EC"/>
</dbReference>
<keyword evidence="5" id="KW-1185">Reference proteome</keyword>
<name>A0A7X6DSV6_9BACT</name>
<dbReference type="EMBL" id="VTOW01000003">
    <property type="protein sequence ID" value="NKE72637.1"/>
    <property type="molecule type" value="Genomic_DNA"/>
</dbReference>
<dbReference type="GO" id="GO:0009691">
    <property type="term" value="P:cytokinin biosynthetic process"/>
    <property type="evidence" value="ECO:0007669"/>
    <property type="project" value="InterPro"/>
</dbReference>
<gene>
    <name evidence="4" type="ORF">MNODULE_17945</name>
</gene>
<dbReference type="GO" id="GO:0005829">
    <property type="term" value="C:cytosol"/>
    <property type="evidence" value="ECO:0007669"/>
    <property type="project" value="TreeGrafter"/>
</dbReference>
<evidence type="ECO:0000313" key="4">
    <source>
        <dbReference type="EMBL" id="NKE72637.1"/>
    </source>
</evidence>
<reference evidence="4 5" key="1">
    <citation type="journal article" date="2020" name="Nature">
        <title>Bacterial chemolithoautotrophy via manganese oxidation.</title>
        <authorList>
            <person name="Yu H."/>
            <person name="Leadbetter J.R."/>
        </authorList>
    </citation>
    <scope>NUCLEOTIDE SEQUENCE [LARGE SCALE GENOMIC DNA]</scope>
    <source>
        <strain evidence="4 5">Mn-1</strain>
    </source>
</reference>
<dbReference type="InterPro" id="IPR005269">
    <property type="entry name" value="LOG"/>
</dbReference>
<dbReference type="PANTHER" id="PTHR43393:SF2">
    <property type="entry name" value="CYTOKININ RIBOSIDE 5'-MONOPHOSPHATE PHOSPHORIBOHYDROLASE"/>
    <property type="match status" value="1"/>
</dbReference>
<dbReference type="SUPFAM" id="SSF102405">
    <property type="entry name" value="MCP/YpsA-like"/>
    <property type="match status" value="1"/>
</dbReference>
<dbReference type="Pfam" id="PF03641">
    <property type="entry name" value="Lysine_decarbox"/>
    <property type="match status" value="1"/>
</dbReference>
<dbReference type="Gene3D" id="3.40.50.450">
    <property type="match status" value="1"/>
</dbReference>
<proteinExistence type="predicted"/>
<evidence type="ECO:0000313" key="5">
    <source>
        <dbReference type="Proteomes" id="UP000534783"/>
    </source>
</evidence>